<accession>A0A1H5IR34</accession>
<dbReference type="EMBL" id="FNTL01000004">
    <property type="protein sequence ID" value="SEE42662.1"/>
    <property type="molecule type" value="Genomic_DNA"/>
</dbReference>
<dbReference type="GO" id="GO:0016787">
    <property type="term" value="F:hydrolase activity"/>
    <property type="evidence" value="ECO:0007669"/>
    <property type="project" value="UniProtKB-KW"/>
</dbReference>
<evidence type="ECO:0000313" key="2">
    <source>
        <dbReference type="Proteomes" id="UP000183407"/>
    </source>
</evidence>
<dbReference type="RefSeq" id="WP_073363565.1">
    <property type="nucleotide sequence ID" value="NZ_FNTL01000004.1"/>
</dbReference>
<keyword evidence="1" id="KW-0378">Hydrolase</keyword>
<protein>
    <submittedName>
        <fullName evidence="1">Haloacid dehalogenase-like hydrolase</fullName>
    </submittedName>
</protein>
<proteinExistence type="predicted"/>
<dbReference type="InterPro" id="IPR023214">
    <property type="entry name" value="HAD_sf"/>
</dbReference>
<gene>
    <name evidence="1" type="ORF">SAMN04490220_7779</name>
</gene>
<dbReference type="InterPro" id="IPR036412">
    <property type="entry name" value="HAD-like_sf"/>
</dbReference>
<dbReference type="SUPFAM" id="SSF56784">
    <property type="entry name" value="HAD-like"/>
    <property type="match status" value="1"/>
</dbReference>
<dbReference type="Proteomes" id="UP000183407">
    <property type="component" value="Unassembled WGS sequence"/>
</dbReference>
<dbReference type="OrthoDB" id="9799365at2"/>
<dbReference type="Pfam" id="PF12710">
    <property type="entry name" value="HAD"/>
    <property type="match status" value="1"/>
</dbReference>
<name>A0A1H5IR34_RHOJO</name>
<sequence length="312" mass="34714">MTEPLPSWREGAGKAAILEFVGRVTATDVPVEERIAVFDNDGTLWCEKPMPIQLDFILRRLVVMAEQDPALCTRQPWQAAFTRDYDWLSAVITDHYRGDDSGVKVFAVGVLTAFADITVEEFEAQADQFLRTTDHPTLGRKYLTCSYAPMIELLDYLGANGFHNYIVSGGGRDFMRPISLDVYGVPRQRVIGSSASLAWTSDGRGGTLLHKPELDVLVDGPEKPIRIWSRVGRRPLLAAGNSNGDVPMLQFSERSDHPSLQLLIRHDDPEREFAYVAGAEQALELADANRWTVVSVENDWATVFPPLPDQVG</sequence>
<dbReference type="AlphaFoldDB" id="A0A1H5IR34"/>
<reference evidence="2" key="1">
    <citation type="submission" date="2016-10" db="EMBL/GenBank/DDBJ databases">
        <authorList>
            <person name="Varghese N."/>
        </authorList>
    </citation>
    <scope>NUCLEOTIDE SEQUENCE [LARGE SCALE GENOMIC DNA]</scope>
    <source>
        <strain evidence="2">DSM 44719</strain>
    </source>
</reference>
<dbReference type="Gene3D" id="3.40.50.1000">
    <property type="entry name" value="HAD superfamily/HAD-like"/>
    <property type="match status" value="1"/>
</dbReference>
<evidence type="ECO:0000313" key="1">
    <source>
        <dbReference type="EMBL" id="SEE42662.1"/>
    </source>
</evidence>
<organism evidence="1 2">
    <name type="scientific">Rhodococcus jostii</name>
    <dbReference type="NCBI Taxonomy" id="132919"/>
    <lineage>
        <taxon>Bacteria</taxon>
        <taxon>Bacillati</taxon>
        <taxon>Actinomycetota</taxon>
        <taxon>Actinomycetes</taxon>
        <taxon>Mycobacteriales</taxon>
        <taxon>Nocardiaceae</taxon>
        <taxon>Rhodococcus</taxon>
    </lineage>
</organism>